<gene>
    <name evidence="2" type="ORF">CIB95_12370</name>
</gene>
<sequence length="163" mass="18444">MFKLLNFIIFLCMIVLISACNTTESTTQDEPKHWHVGGDLREETSSIETLPTMLAEKDDSIKEIYLSAAKHPEILRYMPCYCGCSISAGHKDSSACFYSEIREDGSIVWDNHGAKCMTCLEIAKTSVAMFNEGKSLYEIRTTIDTYYTEKGYKNPTPTKMPQK</sequence>
<proteinExistence type="predicted"/>
<evidence type="ECO:0008006" key="4">
    <source>
        <dbReference type="Google" id="ProtNLM"/>
    </source>
</evidence>
<dbReference type="Proteomes" id="UP000217083">
    <property type="component" value="Unassembled WGS sequence"/>
</dbReference>
<reference evidence="2 3" key="2">
    <citation type="submission" date="2017-09" db="EMBL/GenBank/DDBJ databases">
        <title>Bacillus patelloidae sp. nov., isolated from the intestinal tract of a marine limpet.</title>
        <authorList>
            <person name="Liu R."/>
            <person name="Dong C."/>
            <person name="Shao Z."/>
        </authorList>
    </citation>
    <scope>NUCLEOTIDE SEQUENCE [LARGE SCALE GENOMIC DNA]</scope>
    <source>
        <strain evidence="2 3">SA5d-4</strain>
    </source>
</reference>
<evidence type="ECO:0000313" key="3">
    <source>
        <dbReference type="Proteomes" id="UP000217083"/>
    </source>
</evidence>
<dbReference type="RefSeq" id="WP_094925637.1">
    <property type="nucleotide sequence ID" value="NZ_NPIA01000007.1"/>
</dbReference>
<evidence type="ECO:0000256" key="1">
    <source>
        <dbReference type="SAM" id="SignalP"/>
    </source>
</evidence>
<comment type="caution">
    <text evidence="2">The sequence shown here is derived from an EMBL/GenBank/DDBJ whole genome shotgun (WGS) entry which is preliminary data.</text>
</comment>
<reference evidence="3" key="1">
    <citation type="submission" date="2017-08" db="EMBL/GenBank/DDBJ databases">
        <authorList>
            <person name="Huang Z."/>
        </authorList>
    </citation>
    <scope>NUCLEOTIDE SEQUENCE [LARGE SCALE GENOMIC DNA]</scope>
    <source>
        <strain evidence="3">SA5d-4</strain>
    </source>
</reference>
<dbReference type="EMBL" id="NPIA01000007">
    <property type="protein sequence ID" value="OZM56215.1"/>
    <property type="molecule type" value="Genomic_DNA"/>
</dbReference>
<name>A0A263BR86_9BACI</name>
<keyword evidence="3" id="KW-1185">Reference proteome</keyword>
<dbReference type="PROSITE" id="PS51257">
    <property type="entry name" value="PROKAR_LIPOPROTEIN"/>
    <property type="match status" value="1"/>
</dbReference>
<organism evidence="2 3">
    <name type="scientific">Lottiidibacillus patelloidae</name>
    <dbReference type="NCBI Taxonomy" id="2670334"/>
    <lineage>
        <taxon>Bacteria</taxon>
        <taxon>Bacillati</taxon>
        <taxon>Bacillota</taxon>
        <taxon>Bacilli</taxon>
        <taxon>Bacillales</taxon>
        <taxon>Bacillaceae</taxon>
        <taxon>Lottiidibacillus</taxon>
    </lineage>
</organism>
<dbReference type="Pfam" id="PF13798">
    <property type="entry name" value="PCYCGC"/>
    <property type="match status" value="1"/>
</dbReference>
<protein>
    <recommendedName>
        <fullName evidence="4">Lipoprotein</fullName>
    </recommendedName>
</protein>
<dbReference type="InterPro" id="IPR025673">
    <property type="entry name" value="PCYCGC"/>
</dbReference>
<keyword evidence="1" id="KW-0732">Signal</keyword>
<evidence type="ECO:0000313" key="2">
    <source>
        <dbReference type="EMBL" id="OZM56215.1"/>
    </source>
</evidence>
<feature type="chain" id="PRO_5038489645" description="Lipoprotein" evidence="1">
    <location>
        <begin position="20"/>
        <end position="163"/>
    </location>
</feature>
<feature type="signal peptide" evidence="1">
    <location>
        <begin position="1"/>
        <end position="19"/>
    </location>
</feature>
<accession>A0A263BR86</accession>
<dbReference type="AlphaFoldDB" id="A0A263BR86"/>